<protein>
    <submittedName>
        <fullName evidence="1">Uncharacterized protein YihD (DUF1040 family)</fullName>
    </submittedName>
</protein>
<dbReference type="Pfam" id="PF06288">
    <property type="entry name" value="DUF1040"/>
    <property type="match status" value="1"/>
</dbReference>
<keyword evidence="2" id="KW-1185">Reference proteome</keyword>
<proteinExistence type="predicted"/>
<dbReference type="EMBL" id="JBEWTB010000002">
    <property type="protein sequence ID" value="MET4758320.1"/>
    <property type="molecule type" value="Genomic_DNA"/>
</dbReference>
<evidence type="ECO:0000313" key="2">
    <source>
        <dbReference type="Proteomes" id="UP001549366"/>
    </source>
</evidence>
<name>A0ABV2SKP1_9GAMM</name>
<gene>
    <name evidence="1" type="ORF">V5J35_003512</name>
</gene>
<reference evidence="1 2" key="1">
    <citation type="submission" date="2024-06" db="EMBL/GenBank/DDBJ databases">
        <title>Genomic Encyclopedia of Type Strains, Phase V (KMG-V): Genome sequencing to study the core and pangenomes of soil and plant-associated prokaryotes.</title>
        <authorList>
            <person name="Whitman W."/>
        </authorList>
    </citation>
    <scope>NUCLEOTIDE SEQUENCE [LARGE SCALE GENOMIC DNA]</scope>
    <source>
        <strain evidence="1 2">NE40</strain>
    </source>
</reference>
<dbReference type="InterPro" id="IPR009383">
    <property type="entry name" value="DUF1040"/>
</dbReference>
<accession>A0ABV2SKP1</accession>
<dbReference type="RefSeq" id="WP_354008413.1">
    <property type="nucleotide sequence ID" value="NZ_JBEWTA010000001.1"/>
</dbReference>
<organism evidence="1 2">
    <name type="scientific">Endozoicomonas lisbonensis</name>
    <dbReference type="NCBI Taxonomy" id="3120522"/>
    <lineage>
        <taxon>Bacteria</taxon>
        <taxon>Pseudomonadati</taxon>
        <taxon>Pseudomonadota</taxon>
        <taxon>Gammaproteobacteria</taxon>
        <taxon>Oceanospirillales</taxon>
        <taxon>Endozoicomonadaceae</taxon>
        <taxon>Endozoicomonas</taxon>
    </lineage>
</organism>
<dbReference type="Proteomes" id="UP001549366">
    <property type="component" value="Unassembled WGS sequence"/>
</dbReference>
<sequence length="87" mass="10066">MQCHRINELLELLKDEWMTSQNDSLMTFLGKMAEEAGHKGDLRAMNDDMLIYHLKMRSRDHQEMIPGIARDCVDDFKSAILKARGIS</sequence>
<dbReference type="InterPro" id="IPR038134">
    <property type="entry name" value="YihD_sf"/>
</dbReference>
<evidence type="ECO:0000313" key="1">
    <source>
        <dbReference type="EMBL" id="MET4758320.1"/>
    </source>
</evidence>
<comment type="caution">
    <text evidence="1">The sequence shown here is derived from an EMBL/GenBank/DDBJ whole genome shotgun (WGS) entry which is preliminary data.</text>
</comment>
<dbReference type="Gene3D" id="1.10.1580.20">
    <property type="entry name" value="Protein of unknown function DUF1040"/>
    <property type="match status" value="1"/>
</dbReference>